<sequence length="116" mass="12756">MNRVLPRSWALLSRECQLVPSSITPVAKTRHASSKSESSSVGESPEKSKLNNDETPEPSKSDQQPARRKSVTELDEELKQKMAGIAGDGGDAGIELEDGQPVSMKRGVRENMFRYI</sequence>
<evidence type="ECO:0000256" key="1">
    <source>
        <dbReference type="SAM" id="MobiDB-lite"/>
    </source>
</evidence>
<keyword evidence="3" id="KW-1185">Reference proteome</keyword>
<dbReference type="OrthoDB" id="2157103at2759"/>
<dbReference type="AlphaFoldDB" id="A0A9P4I4M3"/>
<accession>A0A9P4I4M3</accession>
<gene>
    <name evidence="2" type="ORF">NA57DRAFT_80063</name>
</gene>
<feature type="compositionally biased region" description="Basic and acidic residues" evidence="1">
    <location>
        <begin position="44"/>
        <end position="60"/>
    </location>
</feature>
<feature type="region of interest" description="Disordered" evidence="1">
    <location>
        <begin position="20"/>
        <end position="98"/>
    </location>
</feature>
<evidence type="ECO:0000313" key="3">
    <source>
        <dbReference type="Proteomes" id="UP000799772"/>
    </source>
</evidence>
<proteinExistence type="predicted"/>
<reference evidence="2" key="1">
    <citation type="journal article" date="2020" name="Stud. Mycol.">
        <title>101 Dothideomycetes genomes: a test case for predicting lifestyles and emergence of pathogens.</title>
        <authorList>
            <person name="Haridas S."/>
            <person name="Albert R."/>
            <person name="Binder M."/>
            <person name="Bloem J."/>
            <person name="Labutti K."/>
            <person name="Salamov A."/>
            <person name="Andreopoulos B."/>
            <person name="Baker S."/>
            <person name="Barry K."/>
            <person name="Bills G."/>
            <person name="Bluhm B."/>
            <person name="Cannon C."/>
            <person name="Castanera R."/>
            <person name="Culley D."/>
            <person name="Daum C."/>
            <person name="Ezra D."/>
            <person name="Gonzalez J."/>
            <person name="Henrissat B."/>
            <person name="Kuo A."/>
            <person name="Liang C."/>
            <person name="Lipzen A."/>
            <person name="Lutzoni F."/>
            <person name="Magnuson J."/>
            <person name="Mondo S."/>
            <person name="Nolan M."/>
            <person name="Ohm R."/>
            <person name="Pangilinan J."/>
            <person name="Park H.-J."/>
            <person name="Ramirez L."/>
            <person name="Alfaro M."/>
            <person name="Sun H."/>
            <person name="Tritt A."/>
            <person name="Yoshinaga Y."/>
            <person name="Zwiers L.-H."/>
            <person name="Turgeon B."/>
            <person name="Goodwin S."/>
            <person name="Spatafora J."/>
            <person name="Crous P."/>
            <person name="Grigoriev I."/>
        </authorList>
    </citation>
    <scope>NUCLEOTIDE SEQUENCE</scope>
    <source>
        <strain evidence="2">CBS 133067</strain>
    </source>
</reference>
<dbReference type="Proteomes" id="UP000799772">
    <property type="component" value="Unassembled WGS sequence"/>
</dbReference>
<protein>
    <submittedName>
        <fullName evidence="2">Uncharacterized protein</fullName>
    </submittedName>
</protein>
<dbReference type="EMBL" id="ML978133">
    <property type="protein sequence ID" value="KAF2094895.1"/>
    <property type="molecule type" value="Genomic_DNA"/>
</dbReference>
<comment type="caution">
    <text evidence="2">The sequence shown here is derived from an EMBL/GenBank/DDBJ whole genome shotgun (WGS) entry which is preliminary data.</text>
</comment>
<name>A0A9P4I4M3_9PEZI</name>
<evidence type="ECO:0000313" key="2">
    <source>
        <dbReference type="EMBL" id="KAF2094895.1"/>
    </source>
</evidence>
<organism evidence="2 3">
    <name type="scientific">Rhizodiscina lignyota</name>
    <dbReference type="NCBI Taxonomy" id="1504668"/>
    <lineage>
        <taxon>Eukaryota</taxon>
        <taxon>Fungi</taxon>
        <taxon>Dikarya</taxon>
        <taxon>Ascomycota</taxon>
        <taxon>Pezizomycotina</taxon>
        <taxon>Dothideomycetes</taxon>
        <taxon>Pleosporomycetidae</taxon>
        <taxon>Aulographales</taxon>
        <taxon>Rhizodiscinaceae</taxon>
        <taxon>Rhizodiscina</taxon>
    </lineage>
</organism>